<name>A0ACB0Y1P9_MELEN</name>
<organism evidence="1 2">
    <name type="scientific">Meloidogyne enterolobii</name>
    <name type="common">Root-knot nematode worm</name>
    <name type="synonym">Meloidogyne mayaguensis</name>
    <dbReference type="NCBI Taxonomy" id="390850"/>
    <lineage>
        <taxon>Eukaryota</taxon>
        <taxon>Metazoa</taxon>
        <taxon>Ecdysozoa</taxon>
        <taxon>Nematoda</taxon>
        <taxon>Chromadorea</taxon>
        <taxon>Rhabditida</taxon>
        <taxon>Tylenchina</taxon>
        <taxon>Tylenchomorpha</taxon>
        <taxon>Tylenchoidea</taxon>
        <taxon>Meloidogynidae</taxon>
        <taxon>Meloidogyninae</taxon>
        <taxon>Meloidogyne</taxon>
    </lineage>
</organism>
<reference evidence="1" key="1">
    <citation type="submission" date="2023-11" db="EMBL/GenBank/DDBJ databases">
        <authorList>
            <person name="Poullet M."/>
        </authorList>
    </citation>
    <scope>NUCLEOTIDE SEQUENCE</scope>
    <source>
        <strain evidence="1">E1834</strain>
    </source>
</reference>
<evidence type="ECO:0000313" key="2">
    <source>
        <dbReference type="Proteomes" id="UP001497535"/>
    </source>
</evidence>
<dbReference type="Proteomes" id="UP001497535">
    <property type="component" value="Unassembled WGS sequence"/>
</dbReference>
<sequence>MAGCFCLHLTLPLKIREKQIFHSYFLKRKFFVSKQILFFFLKSAKKRYGKCVLV</sequence>
<evidence type="ECO:0000313" key="1">
    <source>
        <dbReference type="EMBL" id="CAK5027146.1"/>
    </source>
</evidence>
<comment type="caution">
    <text evidence="1">The sequence shown here is derived from an EMBL/GenBank/DDBJ whole genome shotgun (WGS) entry which is preliminary data.</text>
</comment>
<dbReference type="EMBL" id="CAVMJV010000004">
    <property type="protein sequence ID" value="CAK5027146.1"/>
    <property type="molecule type" value="Genomic_DNA"/>
</dbReference>
<proteinExistence type="predicted"/>
<accession>A0ACB0Y1P9</accession>
<gene>
    <name evidence="1" type="ORF">MENTE1834_LOCUS6309</name>
</gene>
<keyword evidence="2" id="KW-1185">Reference proteome</keyword>
<protein>
    <submittedName>
        <fullName evidence="1">Uncharacterized protein</fullName>
    </submittedName>
</protein>